<sequence length="114" mass="13624">TTELEQSTVPKKRGPKLKSLSERPYQAPKARKRRVHSYTREQKVEVLMWLEHHKVNYMRYTGYARPLIPDIRKPTQREAADFFKISLSTVSEWCRNRQKILEQPVGTRRSKKDK</sequence>
<dbReference type="AlphaFoldDB" id="A0A9P4SE30"/>
<comment type="caution">
    <text evidence="2">The sequence shown here is derived from an EMBL/GenBank/DDBJ whole genome shotgun (WGS) entry which is preliminary data.</text>
</comment>
<gene>
    <name evidence="2" type="ORF">M501DRAFT_921216</name>
</gene>
<feature type="region of interest" description="Disordered" evidence="1">
    <location>
        <begin position="1"/>
        <end position="37"/>
    </location>
</feature>
<protein>
    <submittedName>
        <fullName evidence="2">Uncharacterized protein</fullName>
    </submittedName>
</protein>
<feature type="non-terminal residue" evidence="2">
    <location>
        <position position="114"/>
    </location>
</feature>
<dbReference type="Gene3D" id="1.10.10.60">
    <property type="entry name" value="Homeodomain-like"/>
    <property type="match status" value="1"/>
</dbReference>
<reference evidence="2" key="1">
    <citation type="journal article" date="2020" name="Stud. Mycol.">
        <title>101 Dothideomycetes genomes: a test case for predicting lifestyles and emergence of pathogens.</title>
        <authorList>
            <person name="Haridas S."/>
            <person name="Albert R."/>
            <person name="Binder M."/>
            <person name="Bloem J."/>
            <person name="Labutti K."/>
            <person name="Salamov A."/>
            <person name="Andreopoulos B."/>
            <person name="Baker S."/>
            <person name="Barry K."/>
            <person name="Bills G."/>
            <person name="Bluhm B."/>
            <person name="Cannon C."/>
            <person name="Castanera R."/>
            <person name="Culley D."/>
            <person name="Daum C."/>
            <person name="Ezra D."/>
            <person name="Gonzalez J."/>
            <person name="Henrissat B."/>
            <person name="Kuo A."/>
            <person name="Liang C."/>
            <person name="Lipzen A."/>
            <person name="Lutzoni F."/>
            <person name="Magnuson J."/>
            <person name="Mondo S."/>
            <person name="Nolan M."/>
            <person name="Ohm R."/>
            <person name="Pangilinan J."/>
            <person name="Park H.-J."/>
            <person name="Ramirez L."/>
            <person name="Alfaro M."/>
            <person name="Sun H."/>
            <person name="Tritt A."/>
            <person name="Yoshinaga Y."/>
            <person name="Zwiers L.-H."/>
            <person name="Turgeon B."/>
            <person name="Goodwin S."/>
            <person name="Spatafora J."/>
            <person name="Crous P."/>
            <person name="Grigoriev I."/>
        </authorList>
    </citation>
    <scope>NUCLEOTIDE SEQUENCE</scope>
    <source>
        <strain evidence="2">CBS 101060</strain>
    </source>
</reference>
<organism evidence="2 3">
    <name type="scientific">Patellaria atrata CBS 101060</name>
    <dbReference type="NCBI Taxonomy" id="1346257"/>
    <lineage>
        <taxon>Eukaryota</taxon>
        <taxon>Fungi</taxon>
        <taxon>Dikarya</taxon>
        <taxon>Ascomycota</taxon>
        <taxon>Pezizomycotina</taxon>
        <taxon>Dothideomycetes</taxon>
        <taxon>Dothideomycetes incertae sedis</taxon>
        <taxon>Patellariales</taxon>
        <taxon>Patellariaceae</taxon>
        <taxon>Patellaria</taxon>
    </lineage>
</organism>
<keyword evidence="3" id="KW-1185">Reference proteome</keyword>
<evidence type="ECO:0000313" key="2">
    <source>
        <dbReference type="EMBL" id="KAF2841071.1"/>
    </source>
</evidence>
<dbReference type="Proteomes" id="UP000799429">
    <property type="component" value="Unassembled WGS sequence"/>
</dbReference>
<name>A0A9P4SE30_9PEZI</name>
<accession>A0A9P4SE30</accession>
<evidence type="ECO:0000256" key="1">
    <source>
        <dbReference type="SAM" id="MobiDB-lite"/>
    </source>
</evidence>
<feature type="non-terminal residue" evidence="2">
    <location>
        <position position="1"/>
    </location>
</feature>
<dbReference type="EMBL" id="MU006092">
    <property type="protein sequence ID" value="KAF2841071.1"/>
    <property type="molecule type" value="Genomic_DNA"/>
</dbReference>
<evidence type="ECO:0000313" key="3">
    <source>
        <dbReference type="Proteomes" id="UP000799429"/>
    </source>
</evidence>
<dbReference type="OrthoDB" id="5422061at2759"/>
<proteinExistence type="predicted"/>